<comment type="subunit">
    <text evidence="3">Binds to multiple calmodulin (CaM) in the presence of Ca(2+) and CaM-like proteins.</text>
</comment>
<feature type="domain" description="DUF4005" evidence="5">
    <location>
        <begin position="394"/>
        <end position="464"/>
    </location>
</feature>
<dbReference type="RefSeq" id="XP_022742579.1">
    <property type="nucleotide sequence ID" value="XM_022886844.1"/>
</dbReference>
<feature type="region of interest" description="Disordered" evidence="4">
    <location>
        <begin position="315"/>
        <end position="377"/>
    </location>
</feature>
<evidence type="ECO:0000259" key="5">
    <source>
        <dbReference type="Pfam" id="PF13178"/>
    </source>
</evidence>
<feature type="compositionally biased region" description="Basic and acidic residues" evidence="4">
    <location>
        <begin position="472"/>
        <end position="490"/>
    </location>
</feature>
<dbReference type="RefSeq" id="XP_022742576.1">
    <property type="nucleotide sequence ID" value="XM_022886841.1"/>
</dbReference>
<evidence type="ECO:0000313" key="7">
    <source>
        <dbReference type="RefSeq" id="XP_022742572.1"/>
    </source>
</evidence>
<evidence type="ECO:0000313" key="15">
    <source>
        <dbReference type="RefSeq" id="XP_022742581.1"/>
    </source>
</evidence>
<reference evidence="7 8" key="1">
    <citation type="submission" date="2025-04" db="UniProtKB">
        <authorList>
            <consortium name="RefSeq"/>
        </authorList>
    </citation>
    <scope>IDENTIFICATION</scope>
    <source>
        <tissue evidence="7 8">Fruit stalk</tissue>
    </source>
</reference>
<evidence type="ECO:0000313" key="14">
    <source>
        <dbReference type="RefSeq" id="XP_022742579.1"/>
    </source>
</evidence>
<protein>
    <submittedName>
        <fullName evidence="7 8">Protein IQ-DOMAIN 1-like</fullName>
    </submittedName>
</protein>
<dbReference type="Pfam" id="PF00612">
    <property type="entry name" value="IQ"/>
    <property type="match status" value="1"/>
</dbReference>
<keyword evidence="1" id="KW-0112">Calmodulin-binding</keyword>
<evidence type="ECO:0000313" key="6">
    <source>
        <dbReference type="Proteomes" id="UP000515121"/>
    </source>
</evidence>
<comment type="similarity">
    <text evidence="2">Belongs to the IQD family.</text>
</comment>
<evidence type="ECO:0000313" key="10">
    <source>
        <dbReference type="RefSeq" id="XP_022742575.1"/>
    </source>
</evidence>
<evidence type="ECO:0000313" key="11">
    <source>
        <dbReference type="RefSeq" id="XP_022742576.1"/>
    </source>
</evidence>
<evidence type="ECO:0000313" key="8">
    <source>
        <dbReference type="RefSeq" id="XP_022742573.1"/>
    </source>
</evidence>
<dbReference type="GO" id="GO:0005516">
    <property type="term" value="F:calmodulin binding"/>
    <property type="evidence" value="ECO:0007669"/>
    <property type="project" value="UniProtKB-KW"/>
</dbReference>
<name>A0A6P5YPY7_DURZI</name>
<evidence type="ECO:0000313" key="12">
    <source>
        <dbReference type="RefSeq" id="XP_022742577.1"/>
    </source>
</evidence>
<dbReference type="RefSeq" id="XP_022742577.1">
    <property type="nucleotide sequence ID" value="XM_022886842.1"/>
</dbReference>
<sequence>MGKKGGWFSVVKKVLSPESKKDQETPKSKKKWFGKGQDLGPVYLPQETKVTAAAAAVPLPPPTEDVKLTEAGNEQSKHAYSVALATAMAAEAAVAAAQAAAEVVCLTSVPRHPGKSKEEIAAIKIQTAFRGYLARRALRALRGLGRLKSLIQRQSVKRQATTTLRCMQTLAHVQSQIRARRIRMSEENQALQRQLQQKRENELEKLRTSMGEEWNDSTQSKEQIEARQHNKQEAAMRRERALAYAFSQQQSWKNSLKSVNPTFMDPNNPHWGWSWLERWMAAWPWEIRGTTYNNDCGSVKSMGARSMSIGEISSAYSRRDLNNDNKPSPTPTKSSRPPNHRSPSTPPSKAPSISSVSCKIRLPSPKGSQWGGDEDSRSMLNIQSDRYRRHSIAGSSVRDDESLASSPAVPSYMAPIQSTKARSRLPRPLGLEINGTSERVLAAGSAKKRLSFPASPARHRRQSGPPKVDITPVKDIKMHKEEKPSNEGGR</sequence>
<dbReference type="RefSeq" id="XP_022742572.1">
    <property type="nucleotide sequence ID" value="XM_022886837.1"/>
</dbReference>
<dbReference type="PANTHER" id="PTHR32295">
    <property type="entry name" value="IQ-DOMAIN 5-RELATED"/>
    <property type="match status" value="1"/>
</dbReference>
<dbReference type="RefSeq" id="XP_022742581.1">
    <property type="nucleotide sequence ID" value="XM_022886846.1"/>
</dbReference>
<evidence type="ECO:0000256" key="4">
    <source>
        <dbReference type="SAM" id="MobiDB-lite"/>
    </source>
</evidence>
<dbReference type="Gene3D" id="1.20.5.1190">
    <property type="entry name" value="iswi atpase"/>
    <property type="match status" value="1"/>
</dbReference>
<keyword evidence="6" id="KW-1185">Reference proteome</keyword>
<evidence type="ECO:0000313" key="9">
    <source>
        <dbReference type="RefSeq" id="XP_022742574.1"/>
    </source>
</evidence>
<dbReference type="RefSeq" id="XP_022742575.1">
    <property type="nucleotide sequence ID" value="XM_022886840.1"/>
</dbReference>
<evidence type="ECO:0000256" key="1">
    <source>
        <dbReference type="ARBA" id="ARBA00022860"/>
    </source>
</evidence>
<dbReference type="RefSeq" id="XP_022742574.1">
    <property type="nucleotide sequence ID" value="XM_022886839.1"/>
</dbReference>
<feature type="region of interest" description="Disordered" evidence="4">
    <location>
        <begin position="444"/>
        <end position="490"/>
    </location>
</feature>
<proteinExistence type="inferred from homology"/>
<dbReference type="OrthoDB" id="1923765at2759"/>
<accession>A0A6P5YPY7</accession>
<dbReference type="KEGG" id="dzi:111293844"/>
<dbReference type="SMART" id="SM00015">
    <property type="entry name" value="IQ"/>
    <property type="match status" value="1"/>
</dbReference>
<dbReference type="PROSITE" id="PS50096">
    <property type="entry name" value="IQ"/>
    <property type="match status" value="1"/>
</dbReference>
<dbReference type="InterPro" id="IPR000048">
    <property type="entry name" value="IQ_motif_EF-hand-BS"/>
</dbReference>
<gene>
    <name evidence="7 8 9 10 11 12 13 14 15" type="primary">LOC111293844</name>
</gene>
<evidence type="ECO:0000256" key="3">
    <source>
        <dbReference type="ARBA" id="ARBA00024378"/>
    </source>
</evidence>
<evidence type="ECO:0000256" key="2">
    <source>
        <dbReference type="ARBA" id="ARBA00024341"/>
    </source>
</evidence>
<dbReference type="InterPro" id="IPR025064">
    <property type="entry name" value="DUF4005"/>
</dbReference>
<dbReference type="GeneID" id="111293844"/>
<dbReference type="Pfam" id="PF13178">
    <property type="entry name" value="DUF4005"/>
    <property type="match status" value="1"/>
</dbReference>
<organism evidence="6 13">
    <name type="scientific">Durio zibethinus</name>
    <name type="common">Durian</name>
    <dbReference type="NCBI Taxonomy" id="66656"/>
    <lineage>
        <taxon>Eukaryota</taxon>
        <taxon>Viridiplantae</taxon>
        <taxon>Streptophyta</taxon>
        <taxon>Embryophyta</taxon>
        <taxon>Tracheophyta</taxon>
        <taxon>Spermatophyta</taxon>
        <taxon>Magnoliopsida</taxon>
        <taxon>eudicotyledons</taxon>
        <taxon>Gunneridae</taxon>
        <taxon>Pentapetalae</taxon>
        <taxon>rosids</taxon>
        <taxon>malvids</taxon>
        <taxon>Malvales</taxon>
        <taxon>Malvaceae</taxon>
        <taxon>Helicteroideae</taxon>
        <taxon>Durio</taxon>
    </lineage>
</organism>
<dbReference type="PANTHER" id="PTHR32295:SF216">
    <property type="entry name" value="PROTEIN IQ-DOMAIN 3"/>
    <property type="match status" value="1"/>
</dbReference>
<dbReference type="RefSeq" id="XP_022742573.1">
    <property type="nucleotide sequence ID" value="XM_022886838.1"/>
</dbReference>
<evidence type="ECO:0000313" key="13">
    <source>
        <dbReference type="RefSeq" id="XP_022742578.1"/>
    </source>
</evidence>
<dbReference type="Proteomes" id="UP000515121">
    <property type="component" value="Unplaced"/>
</dbReference>
<dbReference type="RefSeq" id="XP_022742578.1">
    <property type="nucleotide sequence ID" value="XM_022886843.1"/>
</dbReference>
<dbReference type="AlphaFoldDB" id="A0A6P5YPY7"/>